<gene>
    <name evidence="2" type="ORF">PR018_28170</name>
</gene>
<evidence type="ECO:0000256" key="1">
    <source>
        <dbReference type="SAM" id="SignalP"/>
    </source>
</evidence>
<evidence type="ECO:0000313" key="2">
    <source>
        <dbReference type="EMBL" id="WFS26556.1"/>
    </source>
</evidence>
<evidence type="ECO:0000313" key="3">
    <source>
        <dbReference type="Proteomes" id="UP000318939"/>
    </source>
</evidence>
<reference evidence="2" key="1">
    <citation type="journal article" date="2019" name="Phytopathology">
        <title>A Novel Group of Rhizobium tumorigenes-Like Agrobacteria Associated with Crown Gall Disease of Rhododendron and Blueberry.</title>
        <authorList>
            <person name="Kuzmanovic N."/>
            <person name="Behrens P."/>
            <person name="Idczak E."/>
            <person name="Wagner S."/>
            <person name="Gotz M."/>
            <person name="Sproer C."/>
            <person name="Bunk B."/>
            <person name="Overmann J."/>
            <person name="Smalla K."/>
        </authorList>
    </citation>
    <scope>NUCLEOTIDE SEQUENCE</scope>
    <source>
        <strain evidence="2">Rho-6.2</strain>
    </source>
</reference>
<dbReference type="Proteomes" id="UP000318939">
    <property type="component" value="Plasmid unnamed2"/>
</dbReference>
<keyword evidence="3" id="KW-1185">Reference proteome</keyword>
<keyword evidence="2" id="KW-0614">Plasmid</keyword>
<organism evidence="2 3">
    <name type="scientific">Rhizobium rhododendri</name>
    <dbReference type="NCBI Taxonomy" id="2506430"/>
    <lineage>
        <taxon>Bacteria</taxon>
        <taxon>Pseudomonadati</taxon>
        <taxon>Pseudomonadota</taxon>
        <taxon>Alphaproteobacteria</taxon>
        <taxon>Hyphomicrobiales</taxon>
        <taxon>Rhizobiaceae</taxon>
        <taxon>Rhizobium/Agrobacterium group</taxon>
        <taxon>Rhizobium</taxon>
    </lineage>
</organism>
<reference evidence="2" key="2">
    <citation type="journal article" date="2023" name="MicrobiologyOpen">
        <title>Genomics of the tumorigenes clade of the family Rhizobiaceae and description of Rhizobium rhododendri sp. nov.</title>
        <authorList>
            <person name="Kuzmanovic N."/>
            <person name="diCenzo G.C."/>
            <person name="Bunk B."/>
            <person name="Sproeer C."/>
            <person name="Fruehling A."/>
            <person name="Neumann-Schaal M."/>
            <person name="Overmann J."/>
            <person name="Smalla K."/>
        </authorList>
    </citation>
    <scope>NUCLEOTIDE SEQUENCE</scope>
    <source>
        <strain evidence="2">Rho-6.2</strain>
        <plasmid evidence="2">unnamed2</plasmid>
    </source>
</reference>
<keyword evidence="1" id="KW-0732">Signal</keyword>
<proteinExistence type="predicted"/>
<geneLocation type="plasmid" evidence="2 3">
    <name>unnamed2</name>
</geneLocation>
<name>A0ABY8ISR2_9HYPH</name>
<protein>
    <submittedName>
        <fullName evidence="2">Uncharacterized protein</fullName>
    </submittedName>
</protein>
<dbReference type="EMBL" id="CP117270">
    <property type="protein sequence ID" value="WFS26556.1"/>
    <property type="molecule type" value="Genomic_DNA"/>
</dbReference>
<dbReference type="RefSeq" id="WP_142824913.1">
    <property type="nucleotide sequence ID" value="NZ_CP117270.1"/>
</dbReference>
<sequence length="98" mass="10393">MFLKLFAASTLALSMATAVVAEPLTLRVTPKGPRVVTVYSAVIDHSKDAISPSGIINVDLPFTGTTNRTPIRIQCDSNPTTSVMRSNTFDAAPLSDCP</sequence>
<feature type="chain" id="PRO_5045780180" evidence="1">
    <location>
        <begin position="22"/>
        <end position="98"/>
    </location>
</feature>
<accession>A0ABY8ISR2</accession>
<feature type="signal peptide" evidence="1">
    <location>
        <begin position="1"/>
        <end position="21"/>
    </location>
</feature>